<dbReference type="AlphaFoldDB" id="A0A7G8Q3E4"/>
<protein>
    <submittedName>
        <fullName evidence="2">Helix-turn-helix transcriptional regulator</fullName>
    </submittedName>
</protein>
<dbReference type="Pfam" id="PF01381">
    <property type="entry name" value="HTH_3"/>
    <property type="match status" value="1"/>
</dbReference>
<dbReference type="CDD" id="cd00093">
    <property type="entry name" value="HTH_XRE"/>
    <property type="match status" value="1"/>
</dbReference>
<keyword evidence="3" id="KW-1185">Reference proteome</keyword>
<accession>A0A7G8Q3E4</accession>
<dbReference type="EMBL" id="CP060412">
    <property type="protein sequence ID" value="QNK01302.1"/>
    <property type="molecule type" value="Genomic_DNA"/>
</dbReference>
<dbReference type="PROSITE" id="PS50943">
    <property type="entry name" value="HTH_CROC1"/>
    <property type="match status" value="1"/>
</dbReference>
<name>A0A7G8Q3E4_9GAMM</name>
<dbReference type="SMART" id="SM00530">
    <property type="entry name" value="HTH_XRE"/>
    <property type="match status" value="1"/>
</dbReference>
<gene>
    <name evidence="2" type="ORF">H8F01_20040</name>
</gene>
<reference evidence="2 3" key="1">
    <citation type="submission" date="2020-08" db="EMBL/GenBank/DDBJ databases">
        <title>Dyella sp. G9 isolated from forest soil.</title>
        <authorList>
            <person name="Fu J."/>
            <person name="Qiu L."/>
        </authorList>
    </citation>
    <scope>NUCLEOTIDE SEQUENCE [LARGE SCALE GENOMIC DNA]</scope>
    <source>
        <strain evidence="2 3">G9</strain>
    </source>
</reference>
<evidence type="ECO:0000259" key="1">
    <source>
        <dbReference type="PROSITE" id="PS50943"/>
    </source>
</evidence>
<evidence type="ECO:0000313" key="2">
    <source>
        <dbReference type="EMBL" id="QNK01302.1"/>
    </source>
</evidence>
<feature type="domain" description="HTH cro/C1-type" evidence="1">
    <location>
        <begin position="15"/>
        <end position="73"/>
    </location>
</feature>
<evidence type="ECO:0000313" key="3">
    <source>
        <dbReference type="Proteomes" id="UP000515873"/>
    </source>
</evidence>
<dbReference type="GO" id="GO:0003677">
    <property type="term" value="F:DNA binding"/>
    <property type="evidence" value="ECO:0007669"/>
    <property type="project" value="InterPro"/>
</dbReference>
<dbReference type="Proteomes" id="UP000515873">
    <property type="component" value="Chromosome"/>
</dbReference>
<dbReference type="Gene3D" id="1.10.260.40">
    <property type="entry name" value="lambda repressor-like DNA-binding domains"/>
    <property type="match status" value="1"/>
</dbReference>
<dbReference type="InterPro" id="IPR001387">
    <property type="entry name" value="Cro/C1-type_HTH"/>
</dbReference>
<sequence length="105" mass="11970">MPRRTDIRLVFQGRLKETRVRHELSQRELGIQAGLDLFVASTRINRYEQGVHEPDMATVARLAAALQVPVAYLFADDERLARMILAFDQLPAAEKDRLLKVVESP</sequence>
<proteinExistence type="predicted"/>
<dbReference type="RefSeq" id="WP_187056764.1">
    <property type="nucleotide sequence ID" value="NZ_CP060412.1"/>
</dbReference>
<dbReference type="KEGG" id="dtl:H8F01_20040"/>
<dbReference type="SUPFAM" id="SSF47413">
    <property type="entry name" value="lambda repressor-like DNA-binding domains"/>
    <property type="match status" value="1"/>
</dbReference>
<organism evidence="2 3">
    <name type="scientific">Dyella telluris</name>
    <dbReference type="NCBI Taxonomy" id="2763498"/>
    <lineage>
        <taxon>Bacteria</taxon>
        <taxon>Pseudomonadati</taxon>
        <taxon>Pseudomonadota</taxon>
        <taxon>Gammaproteobacteria</taxon>
        <taxon>Lysobacterales</taxon>
        <taxon>Rhodanobacteraceae</taxon>
        <taxon>Dyella</taxon>
    </lineage>
</organism>
<dbReference type="InterPro" id="IPR010982">
    <property type="entry name" value="Lambda_DNA-bd_dom_sf"/>
</dbReference>